<dbReference type="Proteomes" id="UP001456224">
    <property type="component" value="Chromosome"/>
</dbReference>
<evidence type="ECO:0008006" key="4">
    <source>
        <dbReference type="Google" id="ProtNLM"/>
    </source>
</evidence>
<evidence type="ECO:0000313" key="2">
    <source>
        <dbReference type="EMBL" id="WXR75685.1"/>
    </source>
</evidence>
<reference evidence="2 3" key="1">
    <citation type="submission" date="2024-03" db="EMBL/GenBank/DDBJ databases">
        <title>Reference genomes for the five species model microbial community.</title>
        <authorList>
            <person name="Padfield D."/>
        </authorList>
    </citation>
    <scope>NUCLEOTIDE SEQUENCE [LARGE SCALE GENOMIC DNA]</scope>
    <source>
        <strain evidence="2 3">AB1</strain>
    </source>
</reference>
<accession>A0ABZ2S6I2</accession>
<dbReference type="RefSeq" id="WP_129239214.1">
    <property type="nucleotide sequence ID" value="NZ_CP148753.1"/>
</dbReference>
<dbReference type="EMBL" id="CP148753">
    <property type="protein sequence ID" value="WXR75685.1"/>
    <property type="molecule type" value="Genomic_DNA"/>
</dbReference>
<protein>
    <recommendedName>
        <fullName evidence="4">Lipoprotein</fullName>
    </recommendedName>
</protein>
<gene>
    <name evidence="2" type="ORF">WHX56_09340</name>
</gene>
<evidence type="ECO:0000313" key="3">
    <source>
        <dbReference type="Proteomes" id="UP001456224"/>
    </source>
</evidence>
<evidence type="ECO:0000256" key="1">
    <source>
        <dbReference type="SAM" id="MobiDB-lite"/>
    </source>
</evidence>
<sequence>MNRVASRQAAGIEPTKSDESDIQRAGICGLLLVKTSIPRESMRLPSPPRRDQQSASSAGGFALIRGPAFMKFLPAGAAILSAALALAGCSARPTAVVAKNSDAIDKNQQCYQEFSALRQLNPDAYETYRAQLAAINENYVLYKSNASAIDGKAAEVMQTEIDRVLSLVCFRINNAIYSNMMQRAQGLHNQL</sequence>
<keyword evidence="3" id="KW-1185">Reference proteome</keyword>
<proteinExistence type="predicted"/>
<feature type="region of interest" description="Disordered" evidence="1">
    <location>
        <begin position="1"/>
        <end position="20"/>
    </location>
</feature>
<organism evidence="2 3">
    <name type="scientific">Achromobacter veterisilvae</name>
    <dbReference type="NCBI Taxonomy" id="2069367"/>
    <lineage>
        <taxon>Bacteria</taxon>
        <taxon>Pseudomonadati</taxon>
        <taxon>Pseudomonadota</taxon>
        <taxon>Betaproteobacteria</taxon>
        <taxon>Burkholderiales</taxon>
        <taxon>Alcaligenaceae</taxon>
        <taxon>Achromobacter</taxon>
    </lineage>
</organism>
<name>A0ABZ2S6I2_9BURK</name>